<proteinExistence type="predicted"/>
<evidence type="ECO:0000313" key="1">
    <source>
        <dbReference type="EMBL" id="OUC40900.1"/>
    </source>
</evidence>
<dbReference type="Proteomes" id="UP000243006">
    <property type="component" value="Unassembled WGS sequence"/>
</dbReference>
<reference evidence="1 2" key="1">
    <citation type="submission" date="2015-04" db="EMBL/GenBank/DDBJ databases">
        <title>Draft genome of the roundworm Trichinella nativa.</title>
        <authorList>
            <person name="Mitreva M."/>
        </authorList>
    </citation>
    <scope>NUCLEOTIDE SEQUENCE [LARGE SCALE GENOMIC DNA]</scope>
    <source>
        <strain evidence="1 2">ISS45</strain>
    </source>
</reference>
<dbReference type="AlphaFoldDB" id="A0A1Y3E8A3"/>
<name>A0A1Y3E8A3_9BILA</name>
<accession>A0A1Y3E8A3</accession>
<protein>
    <submittedName>
        <fullName evidence="1">Uncharacterized protein</fullName>
    </submittedName>
</protein>
<evidence type="ECO:0000313" key="2">
    <source>
        <dbReference type="Proteomes" id="UP000243006"/>
    </source>
</evidence>
<dbReference type="EMBL" id="LVZM01022163">
    <property type="protein sequence ID" value="OUC40900.1"/>
    <property type="molecule type" value="Genomic_DNA"/>
</dbReference>
<organism evidence="1 2">
    <name type="scientific">Trichinella nativa</name>
    <dbReference type="NCBI Taxonomy" id="6335"/>
    <lineage>
        <taxon>Eukaryota</taxon>
        <taxon>Metazoa</taxon>
        <taxon>Ecdysozoa</taxon>
        <taxon>Nematoda</taxon>
        <taxon>Enoplea</taxon>
        <taxon>Dorylaimia</taxon>
        <taxon>Trichinellida</taxon>
        <taxon>Trichinellidae</taxon>
        <taxon>Trichinella</taxon>
    </lineage>
</organism>
<gene>
    <name evidence="1" type="ORF">D917_03731</name>
</gene>
<comment type="caution">
    <text evidence="1">The sequence shown here is derived from an EMBL/GenBank/DDBJ whole genome shotgun (WGS) entry which is preliminary data.</text>
</comment>
<sequence length="60" mass="7075">MVPCHHNSKMFCVIMIQSVIQTEERNFRQCYELCETPCSTEHLPYLCHDICDKLSTFTYG</sequence>